<dbReference type="PROSITE" id="PS50164">
    <property type="entry name" value="GIY_YIG"/>
    <property type="match status" value="1"/>
</dbReference>
<protein>
    <submittedName>
        <fullName evidence="4">Putative endonuclease</fullName>
    </submittedName>
</protein>
<evidence type="ECO:0000313" key="5">
    <source>
        <dbReference type="Proteomes" id="UP000018217"/>
    </source>
</evidence>
<dbReference type="SUPFAM" id="SSF82771">
    <property type="entry name" value="GIY-YIG endonuclease"/>
    <property type="match status" value="1"/>
</dbReference>
<feature type="region of interest" description="Disordered" evidence="2">
    <location>
        <begin position="141"/>
        <end position="160"/>
    </location>
</feature>
<dbReference type="InterPro" id="IPR000305">
    <property type="entry name" value="GIY-YIG_endonuc"/>
</dbReference>
<gene>
    <name evidence="4" type="primary">yhbQ</name>
    <name evidence="4" type="ORF">EPIR_0370</name>
</gene>
<dbReference type="EMBL" id="CAHS01000005">
    <property type="protein sequence ID" value="CCG85735.1"/>
    <property type="molecule type" value="Genomic_DNA"/>
</dbReference>
<comment type="similarity">
    <text evidence="1">Belongs to the UPF0213 family.</text>
</comment>
<keyword evidence="4" id="KW-0378">Hydrolase</keyword>
<dbReference type="PANTHER" id="PTHR34477">
    <property type="entry name" value="UPF0213 PROTEIN YHBQ"/>
    <property type="match status" value="1"/>
</dbReference>
<dbReference type="GO" id="GO:0004519">
    <property type="term" value="F:endonuclease activity"/>
    <property type="evidence" value="ECO:0007669"/>
    <property type="project" value="UniProtKB-KW"/>
</dbReference>
<comment type="caution">
    <text evidence="4">The sequence shown here is derived from an EMBL/GenBank/DDBJ whole genome shotgun (WGS) entry which is preliminary data.</text>
</comment>
<dbReference type="AlphaFoldDB" id="V5Z361"/>
<evidence type="ECO:0000256" key="1">
    <source>
        <dbReference type="ARBA" id="ARBA00007435"/>
    </source>
</evidence>
<dbReference type="InterPro" id="IPR035901">
    <property type="entry name" value="GIY-YIG_endonuc_sf"/>
</dbReference>
<sequence>MGQSLGLYSLVLNTRLRRLWPVYQTMRYSIIMMIESGQPMSTASPAEWHLYIVRTAGGVLYTGIARDVARRFTQHQNGKGAKALRGKGPLELVFHCPAGDRSLASRLEYQVKQLKRPQKIRLTEQQPVSLIQWLADQSRSKGEGYSMLPDTPLKASSANL</sequence>
<keyword evidence="4" id="KW-0255">Endonuclease</keyword>
<dbReference type="Proteomes" id="UP000018217">
    <property type="component" value="Unassembled WGS sequence"/>
</dbReference>
<organism evidence="4 5">
    <name type="scientific">Erwinia piriflorinigrans CFBP 5888</name>
    <dbReference type="NCBI Taxonomy" id="1161919"/>
    <lineage>
        <taxon>Bacteria</taxon>
        <taxon>Pseudomonadati</taxon>
        <taxon>Pseudomonadota</taxon>
        <taxon>Gammaproteobacteria</taxon>
        <taxon>Enterobacterales</taxon>
        <taxon>Erwiniaceae</taxon>
        <taxon>Erwinia</taxon>
    </lineage>
</organism>
<dbReference type="Gene3D" id="3.40.1440.10">
    <property type="entry name" value="GIY-YIG endonuclease"/>
    <property type="match status" value="1"/>
</dbReference>
<dbReference type="CDD" id="cd10456">
    <property type="entry name" value="GIY-YIG_UPF0213"/>
    <property type="match status" value="1"/>
</dbReference>
<evidence type="ECO:0000313" key="4">
    <source>
        <dbReference type="EMBL" id="CCG85735.1"/>
    </source>
</evidence>
<keyword evidence="4" id="KW-0540">Nuclease</keyword>
<evidence type="ECO:0000256" key="2">
    <source>
        <dbReference type="SAM" id="MobiDB-lite"/>
    </source>
</evidence>
<reference evidence="4 5" key="1">
    <citation type="journal article" date="2013" name="Syst. Appl. Microbiol.">
        <title>Phylogenetic position and virulence apparatus of the pear flower necrosis pathogen Erwinia piriflorinigrans CFBP 5888T as assessed by comparative genomics.</title>
        <authorList>
            <person name="Smits T.H."/>
            <person name="Rezzonico F."/>
            <person name="Lopez M.M."/>
            <person name="Blom J."/>
            <person name="Goesmann A."/>
            <person name="Frey J.E."/>
            <person name="Duffy B."/>
        </authorList>
    </citation>
    <scope>NUCLEOTIDE SEQUENCE [LARGE SCALE GENOMIC DNA]</scope>
    <source>
        <strain evidence="5">CFBP5888</strain>
    </source>
</reference>
<dbReference type="PANTHER" id="PTHR34477:SF1">
    <property type="entry name" value="UPF0213 PROTEIN YHBQ"/>
    <property type="match status" value="1"/>
</dbReference>
<keyword evidence="5" id="KW-1185">Reference proteome</keyword>
<proteinExistence type="inferred from homology"/>
<dbReference type="InterPro" id="IPR050190">
    <property type="entry name" value="UPF0213_domain"/>
</dbReference>
<dbReference type="Pfam" id="PF01541">
    <property type="entry name" value="GIY-YIG"/>
    <property type="match status" value="1"/>
</dbReference>
<name>V5Z361_9GAMM</name>
<feature type="domain" description="GIY-YIG" evidence="3">
    <location>
        <begin position="46"/>
        <end position="121"/>
    </location>
</feature>
<dbReference type="STRING" id="1161919.EPIR_0370"/>
<evidence type="ECO:0000259" key="3">
    <source>
        <dbReference type="PROSITE" id="PS50164"/>
    </source>
</evidence>
<accession>V5Z361</accession>